<feature type="compositionally biased region" description="Polar residues" evidence="1">
    <location>
        <begin position="28"/>
        <end position="49"/>
    </location>
</feature>
<dbReference type="Proteomes" id="UP000187203">
    <property type="component" value="Unassembled WGS sequence"/>
</dbReference>
<evidence type="ECO:0000256" key="1">
    <source>
        <dbReference type="SAM" id="MobiDB-lite"/>
    </source>
</evidence>
<sequence>MALHTEVSYSLHQARLLTIDSRSKIPESRSSNPGPLGIQSSGPRSSGCR</sequence>
<evidence type="ECO:0000313" key="3">
    <source>
        <dbReference type="Proteomes" id="UP000187203"/>
    </source>
</evidence>
<dbReference type="EMBL" id="AWUE01016278">
    <property type="protein sequence ID" value="OMO93248.1"/>
    <property type="molecule type" value="Genomic_DNA"/>
</dbReference>
<dbReference type="AlphaFoldDB" id="A0A1R3JEJ3"/>
<comment type="caution">
    <text evidence="2">The sequence shown here is derived from an EMBL/GenBank/DDBJ whole genome shotgun (WGS) entry which is preliminary data.</text>
</comment>
<name>A0A1R3JEJ3_9ROSI</name>
<gene>
    <name evidence="2" type="ORF">COLO4_17024</name>
</gene>
<reference evidence="3" key="1">
    <citation type="submission" date="2013-09" db="EMBL/GenBank/DDBJ databases">
        <title>Corchorus olitorius genome sequencing.</title>
        <authorList>
            <person name="Alam M."/>
            <person name="Haque M.S."/>
            <person name="Islam M.S."/>
            <person name="Emdad E.M."/>
            <person name="Islam M.M."/>
            <person name="Ahmed B."/>
            <person name="Halim A."/>
            <person name="Hossen Q.M.M."/>
            <person name="Hossain M.Z."/>
            <person name="Ahmed R."/>
            <person name="Khan M.M."/>
            <person name="Islam R."/>
            <person name="Rashid M.M."/>
            <person name="Khan S.A."/>
            <person name="Rahman M.S."/>
            <person name="Alam M."/>
            <person name="Yahiya A.S."/>
            <person name="Khan M.S."/>
            <person name="Azam M.S."/>
            <person name="Haque T."/>
            <person name="Lashkar M.Z.H."/>
            <person name="Akhand A.I."/>
            <person name="Morshed G."/>
            <person name="Roy S."/>
            <person name="Uddin K.S."/>
            <person name="Rabeya T."/>
            <person name="Hossain A.S."/>
            <person name="Chowdhury A."/>
            <person name="Snigdha A.R."/>
            <person name="Mortoza M.S."/>
            <person name="Matin S.A."/>
            <person name="Hoque S.M.E."/>
            <person name="Islam M.K."/>
            <person name="Roy D.K."/>
            <person name="Haider R."/>
            <person name="Moosa M.M."/>
            <person name="Elias S.M."/>
            <person name="Hasan A.M."/>
            <person name="Jahan S."/>
            <person name="Shafiuddin M."/>
            <person name="Mahmood N."/>
            <person name="Shommy N.S."/>
        </authorList>
    </citation>
    <scope>NUCLEOTIDE SEQUENCE [LARGE SCALE GENOMIC DNA]</scope>
    <source>
        <strain evidence="3">cv. O-4</strain>
    </source>
</reference>
<evidence type="ECO:0000313" key="2">
    <source>
        <dbReference type="EMBL" id="OMO93248.1"/>
    </source>
</evidence>
<proteinExistence type="predicted"/>
<keyword evidence="3" id="KW-1185">Reference proteome</keyword>
<protein>
    <submittedName>
        <fullName evidence="2">Uncharacterized protein</fullName>
    </submittedName>
</protein>
<organism evidence="2 3">
    <name type="scientific">Corchorus olitorius</name>
    <dbReference type="NCBI Taxonomy" id="93759"/>
    <lineage>
        <taxon>Eukaryota</taxon>
        <taxon>Viridiplantae</taxon>
        <taxon>Streptophyta</taxon>
        <taxon>Embryophyta</taxon>
        <taxon>Tracheophyta</taxon>
        <taxon>Spermatophyta</taxon>
        <taxon>Magnoliopsida</taxon>
        <taxon>eudicotyledons</taxon>
        <taxon>Gunneridae</taxon>
        <taxon>Pentapetalae</taxon>
        <taxon>rosids</taxon>
        <taxon>malvids</taxon>
        <taxon>Malvales</taxon>
        <taxon>Malvaceae</taxon>
        <taxon>Grewioideae</taxon>
        <taxon>Apeibeae</taxon>
        <taxon>Corchorus</taxon>
    </lineage>
</organism>
<feature type="region of interest" description="Disordered" evidence="1">
    <location>
        <begin position="22"/>
        <end position="49"/>
    </location>
</feature>
<accession>A0A1R3JEJ3</accession>